<keyword evidence="6 8" id="KW-0460">Magnesium</keyword>
<dbReference type="HAMAP" id="MF_00490">
    <property type="entry name" value="ComB"/>
    <property type="match status" value="1"/>
</dbReference>
<dbReference type="GO" id="GO:0000287">
    <property type="term" value="F:magnesium ion binding"/>
    <property type="evidence" value="ECO:0007669"/>
    <property type="project" value="UniProtKB-UniRule"/>
</dbReference>
<dbReference type="GO" id="GO:0050532">
    <property type="term" value="F:2-phosphosulfolactate phosphatase activity"/>
    <property type="evidence" value="ECO:0007669"/>
    <property type="project" value="UniProtKB-UniRule"/>
</dbReference>
<sequence>MAEEKRKFRVEVCFSPDEFDLYKQEYSVVVAIDVLRATTAICTAFEHGAEKVIPVSTVAEALVYKNKGYMAGAERNGKIVEGFEFGNSPFSYMGEAIKGKTLVLTTTNGTRAINIAAATHKVIIGALVNLDAVIAYLIDQPDDVLLLASGWQGKFNLEDSICAGAITEALLESGKYMSDEDSTIASLFLFKEARVNYFGFLKASSHRRRLRNLNLNEDIKYCLTPNQTRVIPVYKDGALVKMEL</sequence>
<dbReference type="GO" id="GO:0050545">
    <property type="term" value="F:sulfopyruvate decarboxylase activity"/>
    <property type="evidence" value="ECO:0007669"/>
    <property type="project" value="TreeGrafter"/>
</dbReference>
<dbReference type="Gene3D" id="3.90.1560.10">
    <property type="entry name" value="ComB-like"/>
    <property type="match status" value="1"/>
</dbReference>
<protein>
    <recommendedName>
        <fullName evidence="4 8">Probable 2-phosphosulfolactate phosphatase</fullName>
        <ecNumber evidence="3 8">3.1.3.71</ecNumber>
    </recommendedName>
</protein>
<dbReference type="EMBL" id="JAAGVY010000037">
    <property type="protein sequence ID" value="NEN24981.1"/>
    <property type="molecule type" value="Genomic_DNA"/>
</dbReference>
<dbReference type="SUPFAM" id="SSF142823">
    <property type="entry name" value="ComB-like"/>
    <property type="match status" value="1"/>
</dbReference>
<evidence type="ECO:0000256" key="6">
    <source>
        <dbReference type="ARBA" id="ARBA00022842"/>
    </source>
</evidence>
<dbReference type="InterPro" id="IPR005238">
    <property type="entry name" value="ComB-like"/>
</dbReference>
<dbReference type="FunFam" id="3.90.1560.10:FF:000001">
    <property type="entry name" value="Probable 2-phosphosulfolactate phosphatase"/>
    <property type="match status" value="1"/>
</dbReference>
<evidence type="ECO:0000256" key="2">
    <source>
        <dbReference type="ARBA" id="ARBA00009997"/>
    </source>
</evidence>
<evidence type="ECO:0000256" key="5">
    <source>
        <dbReference type="ARBA" id="ARBA00022801"/>
    </source>
</evidence>
<accession>A0A7K3WVA9</accession>
<comment type="caution">
    <text evidence="9">The sequence shown here is derived from an EMBL/GenBank/DDBJ whole genome shotgun (WGS) entry which is preliminary data.</text>
</comment>
<reference evidence="9 10" key="1">
    <citation type="submission" date="2020-02" db="EMBL/GenBank/DDBJ databases">
        <title>Out from the shadows clarifying the taxonomy of the family Cryomorphaceae and related taxa by utilizing the GTDB taxonomic framework.</title>
        <authorList>
            <person name="Bowman J.P."/>
        </authorList>
    </citation>
    <scope>NUCLEOTIDE SEQUENCE [LARGE SCALE GENOMIC DNA]</scope>
    <source>
        <strain evidence="9 10">QSSC 1-22</strain>
    </source>
</reference>
<evidence type="ECO:0000256" key="3">
    <source>
        <dbReference type="ARBA" id="ARBA00012953"/>
    </source>
</evidence>
<dbReference type="InterPro" id="IPR036702">
    <property type="entry name" value="ComB-like_sf"/>
</dbReference>
<proteinExistence type="inferred from homology"/>
<comment type="cofactor">
    <cofactor evidence="1 8">
        <name>Mg(2+)</name>
        <dbReference type="ChEBI" id="CHEBI:18420"/>
    </cofactor>
</comment>
<dbReference type="PANTHER" id="PTHR37311:SF1">
    <property type="entry name" value="2-PHOSPHOSULFOLACTATE PHOSPHATASE-RELATED"/>
    <property type="match status" value="1"/>
</dbReference>
<keyword evidence="5 8" id="KW-0378">Hydrolase</keyword>
<organism evidence="9 10">
    <name type="scientific">Cryomorpha ignava</name>
    <dbReference type="NCBI Taxonomy" id="101383"/>
    <lineage>
        <taxon>Bacteria</taxon>
        <taxon>Pseudomonadati</taxon>
        <taxon>Bacteroidota</taxon>
        <taxon>Flavobacteriia</taxon>
        <taxon>Flavobacteriales</taxon>
        <taxon>Cryomorphaceae</taxon>
        <taxon>Cryomorpha</taxon>
    </lineage>
</organism>
<evidence type="ECO:0000256" key="8">
    <source>
        <dbReference type="HAMAP-Rule" id="MF_00490"/>
    </source>
</evidence>
<dbReference type="EC" id="3.1.3.71" evidence="3 8"/>
<evidence type="ECO:0000256" key="4">
    <source>
        <dbReference type="ARBA" id="ARBA00021948"/>
    </source>
</evidence>
<evidence type="ECO:0000313" key="9">
    <source>
        <dbReference type="EMBL" id="NEN24981.1"/>
    </source>
</evidence>
<comment type="similarity">
    <text evidence="2 8">Belongs to the ComB family.</text>
</comment>
<dbReference type="AlphaFoldDB" id="A0A7K3WVA9"/>
<name>A0A7K3WVA9_9FLAO</name>
<evidence type="ECO:0000313" key="10">
    <source>
        <dbReference type="Proteomes" id="UP000486602"/>
    </source>
</evidence>
<dbReference type="Proteomes" id="UP000486602">
    <property type="component" value="Unassembled WGS sequence"/>
</dbReference>
<gene>
    <name evidence="8" type="primary">comB</name>
    <name evidence="9" type="ORF">G3O08_15885</name>
</gene>
<dbReference type="Pfam" id="PF04029">
    <property type="entry name" value="2-ph_phosp"/>
    <property type="match status" value="1"/>
</dbReference>
<dbReference type="PANTHER" id="PTHR37311">
    <property type="entry name" value="2-PHOSPHOSULFOLACTATE PHOSPHATASE-RELATED"/>
    <property type="match status" value="1"/>
</dbReference>
<comment type="catalytic activity">
    <reaction evidence="7 8">
        <text>(2R)-O-phospho-3-sulfolactate + H2O = (2R)-3-sulfolactate + phosphate</text>
        <dbReference type="Rhea" id="RHEA:23416"/>
        <dbReference type="ChEBI" id="CHEBI:15377"/>
        <dbReference type="ChEBI" id="CHEBI:15597"/>
        <dbReference type="ChEBI" id="CHEBI:43474"/>
        <dbReference type="ChEBI" id="CHEBI:58738"/>
        <dbReference type="EC" id="3.1.3.71"/>
    </reaction>
</comment>
<dbReference type="RefSeq" id="WP_163286373.1">
    <property type="nucleotide sequence ID" value="NZ_JAAGVY010000037.1"/>
</dbReference>
<keyword evidence="10" id="KW-1185">Reference proteome</keyword>
<evidence type="ECO:0000256" key="7">
    <source>
        <dbReference type="ARBA" id="ARBA00033711"/>
    </source>
</evidence>
<evidence type="ECO:0000256" key="1">
    <source>
        <dbReference type="ARBA" id="ARBA00001946"/>
    </source>
</evidence>